<evidence type="ECO:0000313" key="3">
    <source>
        <dbReference type="Proteomes" id="UP001152519"/>
    </source>
</evidence>
<feature type="compositionally biased region" description="Low complexity" evidence="1">
    <location>
        <begin position="76"/>
        <end position="98"/>
    </location>
</feature>
<sequence>MDRARGFETFVAEVKLPVGGRLGGTHPRRATEAPACGAYGPVRFLLRVGEHVRPVPAALRLPPASAGPGLIGGTRAEGPPGACRAAARPAGTAAARLRSPPAQARHDRMCAQTLWAACAIY</sequence>
<proteinExistence type="predicted"/>
<gene>
    <name evidence="2" type="ORF">SCOCK_610040</name>
</gene>
<dbReference type="Proteomes" id="UP001152519">
    <property type="component" value="Unassembled WGS sequence"/>
</dbReference>
<feature type="region of interest" description="Disordered" evidence="1">
    <location>
        <begin position="63"/>
        <end position="101"/>
    </location>
</feature>
<name>A0A9W4DZ27_9ACTN</name>
<evidence type="ECO:0000256" key="1">
    <source>
        <dbReference type="SAM" id="MobiDB-lite"/>
    </source>
</evidence>
<accession>A0A9W4DZ27</accession>
<organism evidence="2 3">
    <name type="scientific">Actinacidiphila cocklensis</name>
    <dbReference type="NCBI Taxonomy" id="887465"/>
    <lineage>
        <taxon>Bacteria</taxon>
        <taxon>Bacillati</taxon>
        <taxon>Actinomycetota</taxon>
        <taxon>Actinomycetes</taxon>
        <taxon>Kitasatosporales</taxon>
        <taxon>Streptomycetaceae</taxon>
        <taxon>Actinacidiphila</taxon>
    </lineage>
</organism>
<dbReference type="AlphaFoldDB" id="A0A9W4DZ27"/>
<reference evidence="2" key="1">
    <citation type="submission" date="2021-05" db="EMBL/GenBank/DDBJ databases">
        <authorList>
            <person name="Arsene-Ploetze F."/>
        </authorList>
    </citation>
    <scope>NUCLEOTIDE SEQUENCE</scope>
    <source>
        <strain evidence="2">DSM 42138</strain>
    </source>
</reference>
<protein>
    <submittedName>
        <fullName evidence="2">Uncharacterized protein</fullName>
    </submittedName>
</protein>
<dbReference type="EMBL" id="CAJSLV010000094">
    <property type="protein sequence ID" value="CAG6398012.1"/>
    <property type="molecule type" value="Genomic_DNA"/>
</dbReference>
<evidence type="ECO:0000313" key="2">
    <source>
        <dbReference type="EMBL" id="CAG6398012.1"/>
    </source>
</evidence>
<keyword evidence="3" id="KW-1185">Reference proteome</keyword>
<comment type="caution">
    <text evidence="2">The sequence shown here is derived from an EMBL/GenBank/DDBJ whole genome shotgun (WGS) entry which is preliminary data.</text>
</comment>